<evidence type="ECO:0000259" key="2">
    <source>
        <dbReference type="Pfam" id="PF20153"/>
    </source>
</evidence>
<organism evidence="3 4">
    <name type="scientific">Serendipita indica (strain DSM 11827)</name>
    <name type="common">Root endophyte fungus</name>
    <name type="synonym">Piriformospora indica</name>
    <dbReference type="NCBI Taxonomy" id="1109443"/>
    <lineage>
        <taxon>Eukaryota</taxon>
        <taxon>Fungi</taxon>
        <taxon>Dikarya</taxon>
        <taxon>Basidiomycota</taxon>
        <taxon>Agaricomycotina</taxon>
        <taxon>Agaricomycetes</taxon>
        <taxon>Sebacinales</taxon>
        <taxon>Serendipitaceae</taxon>
        <taxon>Serendipita</taxon>
    </lineage>
</organism>
<keyword evidence="1" id="KW-0472">Membrane</keyword>
<keyword evidence="1" id="KW-1133">Transmembrane helix</keyword>
<name>G4TKB7_SERID</name>
<feature type="transmembrane region" description="Helical" evidence="1">
    <location>
        <begin position="159"/>
        <end position="186"/>
    </location>
</feature>
<sequence>MLPITTESTLDKNVWQIYNERADIADRELMRDWNDSLNTLLIFGALYTAVLTAFIIESMKLLQEDMGESTRNILFIVSHQLANASTPAFEHAEFTPEAWAVRVNYYFFTSISCSLVAALGAVLALQWVGSYDFGLIRSSAKVHATQRQLRYNGIKKWKLVHLISALPLLIHISLFLFFVGLVDWLWHIHRRVAYVVVTGLVIEGILYAVTHIISIFDVSAPFRTPISRSLPYMIRKVHSYTFLTVSHLSVWIEDKVLQQLHSSRESVDESPGIQRFMKYQAVKLQKFWLNIRSLVYALHKFVINPTEARSFEHRERQALDLVTTLQRDTILWLAKNIEDLPSSRPAFVTLLKEAVRLPHVQLIDPRMNLAPWSAIFQNVFQKFNEIEDVTLEAVSSEEFAELEALLEAAALVGTNATLGGGVSDRNIRHLCSRLHECAFGRVSTFAQLVQWKFQEFPVWWDDTPLSNVLRQEPDLILNLSNSWIYMVLYHIHSHVDRLNTQDLIEFLSPLASSKHYEGEHRLLEIPTIFIIMRIVTCIQGYDTYPGSLWEQYRQASSVILRTRSDNSDVLQTCHKVILLQLLSHAPNTPDMREEVLNSLLQAWHQFPSSDDIRPVILKLLVDLFDLEEMSLNTQLMGLLAAVISWPEPTSTLTPARRWADIIEGCDQILTHEHDSRFTLSLLVSPVLRAAKAAGYSVQSPNGITLNSLEHPVILILASLILPGCCSLSPLKGMILSPEIHEDPILPDLLDAWCNAYRRPSDGDVEAECILLVESAELLPANLLTRYIDRQRDDGAYWEALVSQHLQRLLSNRMAPYILKQVRYTSIFPDCFFEAGGITWVATRLRVPNYVTERDDMVELIIQCIEKSTSVATFRNSLHLVATYIEVTAPVEAAPLSYGLFEEILTEIHTFRAAYQIHLRLRCSPFMYSLVTNGLEDQLKGEVETIIAACKRKYLLSPPVDDRLRFMRDPDELCHRSWT</sequence>
<comment type="caution">
    <text evidence="3">The sequence shown here is derived from an EMBL/GenBank/DDBJ whole genome shotgun (WGS) entry which is preliminary data.</text>
</comment>
<dbReference type="Pfam" id="PF20153">
    <property type="entry name" value="DUF6535"/>
    <property type="match status" value="1"/>
</dbReference>
<feature type="transmembrane region" description="Helical" evidence="1">
    <location>
        <begin position="192"/>
        <end position="216"/>
    </location>
</feature>
<feature type="transmembrane region" description="Helical" evidence="1">
    <location>
        <begin position="37"/>
        <end position="56"/>
    </location>
</feature>
<reference evidence="3 4" key="1">
    <citation type="journal article" date="2011" name="PLoS Pathog.">
        <title>Endophytic Life Strategies Decoded by Genome and Transcriptome Analyses of the Mutualistic Root Symbiont Piriformospora indica.</title>
        <authorList>
            <person name="Zuccaro A."/>
            <person name="Lahrmann U."/>
            <person name="Guldener U."/>
            <person name="Langen G."/>
            <person name="Pfiffi S."/>
            <person name="Biedenkopf D."/>
            <person name="Wong P."/>
            <person name="Samans B."/>
            <person name="Grimm C."/>
            <person name="Basiewicz M."/>
            <person name="Murat C."/>
            <person name="Martin F."/>
            <person name="Kogel K.H."/>
        </authorList>
    </citation>
    <scope>NUCLEOTIDE SEQUENCE [LARGE SCALE GENOMIC DNA]</scope>
    <source>
        <strain evidence="3 4">DSM 11827</strain>
    </source>
</reference>
<dbReference type="InParanoid" id="G4TKB7"/>
<dbReference type="InterPro" id="IPR045338">
    <property type="entry name" value="DUF6535"/>
</dbReference>
<accession>G4TKB7</accession>
<feature type="transmembrane region" description="Helical" evidence="1">
    <location>
        <begin position="105"/>
        <end position="128"/>
    </location>
</feature>
<evidence type="ECO:0000256" key="1">
    <source>
        <dbReference type="SAM" id="Phobius"/>
    </source>
</evidence>
<evidence type="ECO:0000313" key="3">
    <source>
        <dbReference type="EMBL" id="CCA71748.1"/>
    </source>
</evidence>
<protein>
    <recommendedName>
        <fullName evidence="2">DUF6535 domain-containing protein</fullName>
    </recommendedName>
</protein>
<dbReference type="Proteomes" id="UP000007148">
    <property type="component" value="Unassembled WGS sequence"/>
</dbReference>
<dbReference type="OrthoDB" id="3219854at2759"/>
<keyword evidence="1" id="KW-0812">Transmembrane</keyword>
<dbReference type="eggNOG" id="ENOG502RV6K">
    <property type="taxonomic scope" value="Eukaryota"/>
</dbReference>
<feature type="domain" description="DUF6535" evidence="2">
    <location>
        <begin position="15"/>
        <end position="187"/>
    </location>
</feature>
<proteinExistence type="predicted"/>
<dbReference type="AlphaFoldDB" id="G4TKB7"/>
<gene>
    <name evidence="3" type="ORF">PIIN_05683</name>
</gene>
<keyword evidence="4" id="KW-1185">Reference proteome</keyword>
<evidence type="ECO:0000313" key="4">
    <source>
        <dbReference type="Proteomes" id="UP000007148"/>
    </source>
</evidence>
<dbReference type="EMBL" id="CAFZ01000133">
    <property type="protein sequence ID" value="CCA71748.1"/>
    <property type="molecule type" value="Genomic_DNA"/>
</dbReference>
<dbReference type="HOGENOM" id="CLU_300173_0_0_1"/>